<dbReference type="Gene3D" id="3.40.630.30">
    <property type="match status" value="1"/>
</dbReference>
<evidence type="ECO:0000313" key="2">
    <source>
        <dbReference type="EMBL" id="TKR30273.1"/>
    </source>
</evidence>
<dbReference type="Pfam" id="PF00583">
    <property type="entry name" value="Acetyltransf_1"/>
    <property type="match status" value="1"/>
</dbReference>
<proteinExistence type="predicted"/>
<keyword evidence="2" id="KW-0808">Transferase</keyword>
<protein>
    <submittedName>
        <fullName evidence="2">GNAT family N-acetyltransferase</fullName>
    </submittedName>
</protein>
<gene>
    <name evidence="2" type="ORF">FCE95_09045</name>
</gene>
<dbReference type="InterPro" id="IPR000182">
    <property type="entry name" value="GNAT_dom"/>
</dbReference>
<dbReference type="CDD" id="cd04301">
    <property type="entry name" value="NAT_SF"/>
    <property type="match status" value="1"/>
</dbReference>
<organism evidence="2 3">
    <name type="scientific">Luteimonas gilva</name>
    <dbReference type="NCBI Taxonomy" id="2572684"/>
    <lineage>
        <taxon>Bacteria</taxon>
        <taxon>Pseudomonadati</taxon>
        <taxon>Pseudomonadota</taxon>
        <taxon>Gammaproteobacteria</taxon>
        <taxon>Lysobacterales</taxon>
        <taxon>Lysobacteraceae</taxon>
        <taxon>Luteimonas</taxon>
    </lineage>
</organism>
<accession>A0A4V5ZPU9</accession>
<dbReference type="RefSeq" id="WP_137266703.1">
    <property type="nucleotide sequence ID" value="NZ_SZUA01000002.1"/>
</dbReference>
<dbReference type="Proteomes" id="UP000308707">
    <property type="component" value="Unassembled WGS sequence"/>
</dbReference>
<feature type="domain" description="N-acetyltransferase" evidence="1">
    <location>
        <begin position="9"/>
        <end position="157"/>
    </location>
</feature>
<dbReference type="PROSITE" id="PS51186">
    <property type="entry name" value="GNAT"/>
    <property type="match status" value="1"/>
</dbReference>
<keyword evidence="3" id="KW-1185">Reference proteome</keyword>
<dbReference type="GO" id="GO:0016747">
    <property type="term" value="F:acyltransferase activity, transferring groups other than amino-acyl groups"/>
    <property type="evidence" value="ECO:0007669"/>
    <property type="project" value="InterPro"/>
</dbReference>
<evidence type="ECO:0000313" key="3">
    <source>
        <dbReference type="Proteomes" id="UP000308707"/>
    </source>
</evidence>
<dbReference type="EMBL" id="SZUA01000002">
    <property type="protein sequence ID" value="TKR30273.1"/>
    <property type="molecule type" value="Genomic_DNA"/>
</dbReference>
<dbReference type="SUPFAM" id="SSF55729">
    <property type="entry name" value="Acyl-CoA N-acyltransferases (Nat)"/>
    <property type="match status" value="1"/>
</dbReference>
<dbReference type="InterPro" id="IPR016181">
    <property type="entry name" value="Acyl_CoA_acyltransferase"/>
</dbReference>
<dbReference type="AlphaFoldDB" id="A0A4V5ZPU9"/>
<evidence type="ECO:0000259" key="1">
    <source>
        <dbReference type="PROSITE" id="PS51186"/>
    </source>
</evidence>
<reference evidence="2 3" key="1">
    <citation type="submission" date="2019-04" db="EMBL/GenBank/DDBJ databases">
        <title>Reference strain of H23.</title>
        <authorList>
            <person name="Luo X."/>
        </authorList>
    </citation>
    <scope>NUCLEOTIDE SEQUENCE [LARGE SCALE GENOMIC DNA]</scope>
    <source>
        <strain evidence="2 3">H23</strain>
    </source>
</reference>
<sequence>MSEMTDPTEALKSFQESLLTGSLELERGRLDPDVYLHVDRADGKPRFTYVRLEGRKVTALASFVPNGYYLGHPNLAAGYAVLEAYRNQGLAKDILRAGIAELRNGFKGRPPFYVEAVISVDNAASLKVAAEVLGGTTVEFNDEASGRRAIRYARKFDTGR</sequence>
<dbReference type="OrthoDB" id="8410947at2"/>
<comment type="caution">
    <text evidence="2">The sequence shown here is derived from an EMBL/GenBank/DDBJ whole genome shotgun (WGS) entry which is preliminary data.</text>
</comment>
<name>A0A4V5ZPU9_9GAMM</name>